<keyword evidence="3" id="KW-1185">Reference proteome</keyword>
<dbReference type="AlphaFoldDB" id="C0VZA7"/>
<protein>
    <submittedName>
        <fullName evidence="2">Uncharacterized protein</fullName>
    </submittedName>
</protein>
<dbReference type="HOGENOM" id="CLU_3228321_0_0_11"/>
<name>C0VZA7_9ACTO</name>
<accession>C0VZA7</accession>
<sequence>MLCSPLLFRWETQFARILMLYNLPIFKAFSYESVCAFLVYLAT</sequence>
<organism evidence="2 3">
    <name type="scientific">Gleimia coleocanis DSM 15436</name>
    <dbReference type="NCBI Taxonomy" id="525245"/>
    <lineage>
        <taxon>Bacteria</taxon>
        <taxon>Bacillati</taxon>
        <taxon>Actinomycetota</taxon>
        <taxon>Actinomycetes</taxon>
        <taxon>Actinomycetales</taxon>
        <taxon>Actinomycetaceae</taxon>
        <taxon>Gleimia</taxon>
    </lineage>
</organism>
<keyword evidence="1" id="KW-1133">Transmembrane helix</keyword>
<proteinExistence type="predicted"/>
<keyword evidence="1" id="KW-0812">Transmembrane</keyword>
<comment type="caution">
    <text evidence="2">The sequence shown here is derived from an EMBL/GenBank/DDBJ whole genome shotgun (WGS) entry which is preliminary data.</text>
</comment>
<dbReference type="STRING" id="525245.HMPREF0044_0497"/>
<gene>
    <name evidence="2" type="ORF">HMPREF0044_0497</name>
</gene>
<evidence type="ECO:0000256" key="1">
    <source>
        <dbReference type="SAM" id="Phobius"/>
    </source>
</evidence>
<feature type="transmembrane region" description="Helical" evidence="1">
    <location>
        <begin position="20"/>
        <end position="42"/>
    </location>
</feature>
<reference evidence="2 3" key="1">
    <citation type="submission" date="2009-01" db="EMBL/GenBank/DDBJ databases">
        <authorList>
            <person name="Qin X."/>
            <person name="Bachman B."/>
            <person name="Battles P."/>
            <person name="Bell A."/>
            <person name="Bess C."/>
            <person name="Bickham C."/>
            <person name="Chaboub L."/>
            <person name="Chen D."/>
            <person name="Coyle M."/>
            <person name="Deiros D.R."/>
            <person name="Dinh H."/>
            <person name="Forbes L."/>
            <person name="Fowler G."/>
            <person name="Francisco L."/>
            <person name="Fu Q."/>
            <person name="Gubbala S."/>
            <person name="Hale W."/>
            <person name="Han Y."/>
            <person name="Hemphill L."/>
            <person name="Highlander S.K."/>
            <person name="Hirani K."/>
            <person name="Hogues M."/>
            <person name="Jackson L."/>
            <person name="Jakkamsetti A."/>
            <person name="Javaid M."/>
            <person name="Jiang H."/>
            <person name="Korchina V."/>
            <person name="Kovar C."/>
            <person name="Lara F."/>
            <person name="Lee S."/>
            <person name="Mata R."/>
            <person name="Mathew T."/>
            <person name="Moen C."/>
            <person name="Morales K."/>
            <person name="Munidasa M."/>
            <person name="Nazareth L."/>
            <person name="Ngo R."/>
            <person name="Nguyen L."/>
            <person name="Okwuonu G."/>
            <person name="Ongeri F."/>
            <person name="Patil S."/>
            <person name="Petrosino J."/>
            <person name="Pham C."/>
            <person name="Pham P."/>
            <person name="Pu L.-L."/>
            <person name="Puazo M."/>
            <person name="Raj R."/>
            <person name="Reid J."/>
            <person name="Rouhana J."/>
            <person name="Saada N."/>
            <person name="Shang Y."/>
            <person name="Simmons D."/>
            <person name="Thornton R."/>
            <person name="Warren J."/>
            <person name="Weissenberger G."/>
            <person name="Zhang J."/>
            <person name="Zhang L."/>
            <person name="Zhou C."/>
            <person name="Zhu D."/>
            <person name="Muzny D."/>
            <person name="Worley K."/>
            <person name="Gibbs R."/>
        </authorList>
    </citation>
    <scope>NUCLEOTIDE SEQUENCE [LARGE SCALE GENOMIC DNA]</scope>
    <source>
        <strain evidence="2 3">DSM 15436</strain>
    </source>
</reference>
<dbReference type="Proteomes" id="UP000010301">
    <property type="component" value="Unassembled WGS sequence"/>
</dbReference>
<dbReference type="EMBL" id="ACFG01000006">
    <property type="protein sequence ID" value="EEH64208.1"/>
    <property type="molecule type" value="Genomic_DNA"/>
</dbReference>
<evidence type="ECO:0000313" key="2">
    <source>
        <dbReference type="EMBL" id="EEH64208.1"/>
    </source>
</evidence>
<evidence type="ECO:0000313" key="3">
    <source>
        <dbReference type="Proteomes" id="UP000010301"/>
    </source>
</evidence>
<keyword evidence="1" id="KW-0472">Membrane</keyword>